<evidence type="ECO:0000313" key="2">
    <source>
        <dbReference type="EMBL" id="ATD62234.1"/>
    </source>
</evidence>
<reference evidence="2 3" key="1">
    <citation type="submission" date="2017-09" db="EMBL/GenBank/DDBJ databases">
        <title>Complete genome sequence of Janthinobacterium svalbardensis PAMC 27463.</title>
        <authorList>
            <person name="Cho Y.-J."/>
            <person name="Cho A."/>
            <person name="Kim O.-S."/>
            <person name="Lee J.-I."/>
        </authorList>
    </citation>
    <scope>NUCLEOTIDE SEQUENCE [LARGE SCALE GENOMIC DNA]</scope>
    <source>
        <strain evidence="2 3">PAMC 27463</strain>
    </source>
</reference>
<dbReference type="KEGG" id="jsv:CNX70_20380"/>
<organism evidence="2 3">
    <name type="scientific">Janthinobacterium svalbardensis</name>
    <dbReference type="NCBI Taxonomy" id="368607"/>
    <lineage>
        <taxon>Bacteria</taxon>
        <taxon>Pseudomonadati</taxon>
        <taxon>Pseudomonadota</taxon>
        <taxon>Betaproteobacteria</taxon>
        <taxon>Burkholderiales</taxon>
        <taxon>Oxalobacteraceae</taxon>
        <taxon>Janthinobacterium</taxon>
    </lineage>
</organism>
<keyword evidence="1" id="KW-1133">Transmembrane helix</keyword>
<evidence type="ECO:0000313" key="3">
    <source>
        <dbReference type="Proteomes" id="UP000218437"/>
    </source>
</evidence>
<dbReference type="Proteomes" id="UP000218437">
    <property type="component" value="Chromosome"/>
</dbReference>
<accession>A0A290WZD5</accession>
<sequence length="145" mass="16167">MLSVSTFRRLVRASAIYDVLMTAAFATPWTFLLLREQLSSLNVSMGGVPLPVFEPFHLLISSLLGSVVMVWSVLRIVDPQPRFGRYDAAARYLFSTWMAWALLVTGQPVLWLFIVPELAWGLAQSLPLRPGVGTRGGQPHESLLR</sequence>
<name>A0A290WZD5_9BURK</name>
<feature type="transmembrane region" description="Helical" evidence="1">
    <location>
        <begin position="15"/>
        <end position="35"/>
    </location>
</feature>
<gene>
    <name evidence="2" type="ORF">CNX70_20380</name>
</gene>
<dbReference type="RefSeq" id="WP_096236521.1">
    <property type="nucleotide sequence ID" value="NZ_CP023422.1"/>
</dbReference>
<protein>
    <submittedName>
        <fullName evidence="2">Uncharacterized protein</fullName>
    </submittedName>
</protein>
<keyword evidence="1" id="KW-0472">Membrane</keyword>
<evidence type="ECO:0000256" key="1">
    <source>
        <dbReference type="SAM" id="Phobius"/>
    </source>
</evidence>
<feature type="transmembrane region" description="Helical" evidence="1">
    <location>
        <begin position="55"/>
        <end position="77"/>
    </location>
</feature>
<keyword evidence="1" id="KW-0812">Transmembrane</keyword>
<proteinExistence type="predicted"/>
<dbReference type="AlphaFoldDB" id="A0A290WZD5"/>
<dbReference type="EMBL" id="CP023422">
    <property type="protein sequence ID" value="ATD62234.1"/>
    <property type="molecule type" value="Genomic_DNA"/>
</dbReference>
<feature type="transmembrane region" description="Helical" evidence="1">
    <location>
        <begin position="89"/>
        <end position="114"/>
    </location>
</feature>
<keyword evidence="3" id="KW-1185">Reference proteome</keyword>